<dbReference type="Pfam" id="PF00106">
    <property type="entry name" value="adh_short"/>
    <property type="match status" value="1"/>
</dbReference>
<dbReference type="Proteomes" id="UP000070138">
    <property type="component" value="Unassembled WGS sequence"/>
</dbReference>
<dbReference type="SUPFAM" id="SSF51735">
    <property type="entry name" value="NAD(P)-binding Rossmann-fold domains"/>
    <property type="match status" value="1"/>
</dbReference>
<feature type="domain" description="Ketoreductase" evidence="3">
    <location>
        <begin position="7"/>
        <end position="207"/>
    </location>
</feature>
<name>A0A137RJ57_9FLAO</name>
<dbReference type="PROSITE" id="PS00061">
    <property type="entry name" value="ADH_SHORT"/>
    <property type="match status" value="1"/>
</dbReference>
<dbReference type="InterPro" id="IPR050259">
    <property type="entry name" value="SDR"/>
</dbReference>
<sequence length="241" mass="25998">MNDLQNKSALITGGTKGIGYGIAEALLKQGINVAITGRTKKTAEEAAKKLNSHGNDRAQAIGLEADVRDYKSQERAVKEVVAQFGSLDIVIANAGLGHFGSVEDLTIEQWKETIDTNLSGPFYSLKASVDQLKKNKGYYISISSLAGTNFFKGGSAYNASKFGVTGFTQAAMLDLRDQGVKISTIMPGSVSTHFNGNEPDEEDAWKIQIEDMGQLVVDLLKMNPRTLPSKVEVRPSMPPSK</sequence>
<evidence type="ECO:0000259" key="3">
    <source>
        <dbReference type="SMART" id="SM00822"/>
    </source>
</evidence>
<comment type="caution">
    <text evidence="4">The sequence shown here is derived from an EMBL/GenBank/DDBJ whole genome shotgun (WGS) entry which is preliminary data.</text>
</comment>
<dbReference type="InterPro" id="IPR036291">
    <property type="entry name" value="NAD(P)-bd_dom_sf"/>
</dbReference>
<accession>A0A137RJ57</accession>
<dbReference type="AlphaFoldDB" id="A0A137RJ57"/>
<dbReference type="EMBL" id="JRWG01000003">
    <property type="protein sequence ID" value="KXO00174.1"/>
    <property type="molecule type" value="Genomic_DNA"/>
</dbReference>
<evidence type="ECO:0000256" key="2">
    <source>
        <dbReference type="RuleBase" id="RU000363"/>
    </source>
</evidence>
<dbReference type="InterPro" id="IPR002347">
    <property type="entry name" value="SDR_fam"/>
</dbReference>
<organism evidence="4 5">
    <name type="scientific">Aequorivita aquimaris</name>
    <dbReference type="NCBI Taxonomy" id="1548749"/>
    <lineage>
        <taxon>Bacteria</taxon>
        <taxon>Pseudomonadati</taxon>
        <taxon>Bacteroidota</taxon>
        <taxon>Flavobacteriia</taxon>
        <taxon>Flavobacteriales</taxon>
        <taxon>Flavobacteriaceae</taxon>
        <taxon>Aequorivita</taxon>
    </lineage>
</organism>
<dbReference type="FunFam" id="3.40.50.720:FF:000084">
    <property type="entry name" value="Short-chain dehydrogenase reductase"/>
    <property type="match status" value="1"/>
</dbReference>
<evidence type="ECO:0000313" key="5">
    <source>
        <dbReference type="Proteomes" id="UP000070138"/>
    </source>
</evidence>
<dbReference type="RefSeq" id="WP_062621317.1">
    <property type="nucleotide sequence ID" value="NZ_JRWG01000003.1"/>
</dbReference>
<dbReference type="SMART" id="SM00822">
    <property type="entry name" value="PKS_KR"/>
    <property type="match status" value="1"/>
</dbReference>
<evidence type="ECO:0000313" key="4">
    <source>
        <dbReference type="EMBL" id="KXO00174.1"/>
    </source>
</evidence>
<keyword evidence="5" id="KW-1185">Reference proteome</keyword>
<dbReference type="InterPro" id="IPR020904">
    <property type="entry name" value="Sc_DH/Rdtase_CS"/>
</dbReference>
<comment type="similarity">
    <text evidence="1 2">Belongs to the short-chain dehydrogenases/reductases (SDR) family.</text>
</comment>
<dbReference type="PANTHER" id="PTHR42879:SF2">
    <property type="entry name" value="3-OXOACYL-[ACYL-CARRIER-PROTEIN] REDUCTASE FABG"/>
    <property type="match status" value="1"/>
</dbReference>
<reference evidence="4 5" key="2">
    <citation type="journal article" date="2016" name="Int. J. Syst. Evol. Microbiol.">
        <title>Vitellibacter aquimaris sp. nov., a marine bacterium isolated from seawater.</title>
        <authorList>
            <person name="Thevarajoo S."/>
            <person name="Selvaratnam C."/>
            <person name="Goh K.M."/>
            <person name="Hong K.W."/>
            <person name="Chan X.Y."/>
            <person name="Chan K.G."/>
            <person name="Chong C.S."/>
        </authorList>
    </citation>
    <scope>NUCLEOTIDE SEQUENCE [LARGE SCALE GENOMIC DNA]</scope>
    <source>
        <strain evidence="4 5">D-24</strain>
    </source>
</reference>
<dbReference type="PATRIC" id="fig|1548749.3.peg.1449"/>
<reference evidence="5" key="1">
    <citation type="submission" date="2014-10" db="EMBL/GenBank/DDBJ databases">
        <title>Genome sequencing of Vitellibacter sp. D-24.</title>
        <authorList>
            <person name="Thevarajoo S."/>
            <person name="Selvaratnam C."/>
            <person name="Goh K.M."/>
            <person name="Chong C.S."/>
        </authorList>
    </citation>
    <scope>NUCLEOTIDE SEQUENCE [LARGE SCALE GENOMIC DNA]</scope>
    <source>
        <strain evidence="5">D-24</strain>
    </source>
</reference>
<gene>
    <name evidence="4" type="ORF">LS48_06840</name>
</gene>
<evidence type="ECO:0000256" key="1">
    <source>
        <dbReference type="ARBA" id="ARBA00006484"/>
    </source>
</evidence>
<dbReference type="PRINTS" id="PR00081">
    <property type="entry name" value="GDHRDH"/>
</dbReference>
<dbReference type="NCBIfam" id="NF005594">
    <property type="entry name" value="PRK07326.1"/>
    <property type="match status" value="1"/>
</dbReference>
<proteinExistence type="inferred from homology"/>
<dbReference type="STRING" id="1548749.LS48_06840"/>
<dbReference type="Gene3D" id="3.40.50.720">
    <property type="entry name" value="NAD(P)-binding Rossmann-like Domain"/>
    <property type="match status" value="1"/>
</dbReference>
<dbReference type="GO" id="GO:0032787">
    <property type="term" value="P:monocarboxylic acid metabolic process"/>
    <property type="evidence" value="ECO:0007669"/>
    <property type="project" value="UniProtKB-ARBA"/>
</dbReference>
<protein>
    <submittedName>
        <fullName evidence="4">Short-chain dehydrogenase</fullName>
    </submittedName>
</protein>
<dbReference type="PANTHER" id="PTHR42879">
    <property type="entry name" value="3-OXOACYL-(ACYL-CARRIER-PROTEIN) REDUCTASE"/>
    <property type="match status" value="1"/>
</dbReference>
<dbReference type="InterPro" id="IPR057326">
    <property type="entry name" value="KR_dom"/>
</dbReference>
<dbReference type="OrthoDB" id="9775296at2"/>
<dbReference type="PRINTS" id="PR00080">
    <property type="entry name" value="SDRFAMILY"/>
</dbReference>